<proteinExistence type="predicted"/>
<dbReference type="SUPFAM" id="SSF48452">
    <property type="entry name" value="TPR-like"/>
    <property type="match status" value="1"/>
</dbReference>
<sequence>MIRIQELHRQAMDMAENALMAKYKGELETAHHLFRQAFEKEKKTASFFKKNIKDEPTRSVFYRSAASLALQCEEYREAERLIAIALSGNPPFEIAEELRSLLEQIYSKWERMPLYKMG</sequence>
<evidence type="ECO:0008006" key="3">
    <source>
        <dbReference type="Google" id="ProtNLM"/>
    </source>
</evidence>
<accession>A0A0A6RMD6</accession>
<protein>
    <recommendedName>
        <fullName evidence="3">Tetratricopeptide repeat protein</fullName>
    </recommendedName>
</protein>
<reference evidence="1 2" key="1">
    <citation type="journal article" date="2016" name="Front. Microbiol.">
        <title>Single-Cell (Meta-)Genomics of a Dimorphic Candidatus Thiomargarita nelsonii Reveals Genomic Plasticity.</title>
        <authorList>
            <person name="Flood B.E."/>
            <person name="Fliss P."/>
            <person name="Jones D.S."/>
            <person name="Dick G.J."/>
            <person name="Jain S."/>
            <person name="Kaster A.K."/>
            <person name="Winkel M."/>
            <person name="Mussmann M."/>
            <person name="Bailey J."/>
        </authorList>
    </citation>
    <scope>NUCLEOTIDE SEQUENCE [LARGE SCALE GENOMIC DNA]</scope>
    <source>
        <strain evidence="1">Hydrate Ridge</strain>
    </source>
</reference>
<dbReference type="InterPro" id="IPR011990">
    <property type="entry name" value="TPR-like_helical_dom_sf"/>
</dbReference>
<gene>
    <name evidence="1" type="ORF">PN36_30195</name>
</gene>
<name>A0A0A6RMD6_9GAMM</name>
<organism evidence="1 2">
    <name type="scientific">Candidatus Thiomargarita nelsonii</name>
    <dbReference type="NCBI Taxonomy" id="1003181"/>
    <lineage>
        <taxon>Bacteria</taxon>
        <taxon>Pseudomonadati</taxon>
        <taxon>Pseudomonadota</taxon>
        <taxon>Gammaproteobacteria</taxon>
        <taxon>Thiotrichales</taxon>
        <taxon>Thiotrichaceae</taxon>
        <taxon>Thiomargarita</taxon>
    </lineage>
</organism>
<dbReference type="AlphaFoldDB" id="A0A0A6RMD6"/>
<evidence type="ECO:0000313" key="2">
    <source>
        <dbReference type="Proteomes" id="UP000030428"/>
    </source>
</evidence>
<dbReference type="EMBL" id="JSZA02000219">
    <property type="protein sequence ID" value="KHD04986.1"/>
    <property type="molecule type" value="Genomic_DNA"/>
</dbReference>
<comment type="caution">
    <text evidence="1">The sequence shown here is derived from an EMBL/GenBank/DDBJ whole genome shotgun (WGS) entry which is preliminary data.</text>
</comment>
<keyword evidence="2" id="KW-1185">Reference proteome</keyword>
<dbReference type="Proteomes" id="UP000030428">
    <property type="component" value="Unassembled WGS sequence"/>
</dbReference>
<evidence type="ECO:0000313" key="1">
    <source>
        <dbReference type="EMBL" id="KHD04986.1"/>
    </source>
</evidence>